<gene>
    <name evidence="3" type="ORF">ACFQZQ_11260</name>
</gene>
<feature type="signal peptide" evidence="2">
    <location>
        <begin position="1"/>
        <end position="20"/>
    </location>
</feature>
<reference evidence="4" key="1">
    <citation type="journal article" date="2019" name="Int. J. Syst. Evol. Microbiol.">
        <title>The Global Catalogue of Microorganisms (GCM) 10K type strain sequencing project: providing services to taxonomists for standard genome sequencing and annotation.</title>
        <authorList>
            <consortium name="The Broad Institute Genomics Platform"/>
            <consortium name="The Broad Institute Genome Sequencing Center for Infectious Disease"/>
            <person name="Wu L."/>
            <person name="Ma J."/>
        </authorList>
    </citation>
    <scope>NUCLEOTIDE SEQUENCE [LARGE SCALE GENOMIC DNA]</scope>
    <source>
        <strain evidence="4">CCUG 55491</strain>
    </source>
</reference>
<keyword evidence="2" id="KW-0732">Signal</keyword>
<accession>A0ABW2YP80</accession>
<keyword evidence="4" id="KW-1185">Reference proteome</keyword>
<evidence type="ECO:0000313" key="4">
    <source>
        <dbReference type="Proteomes" id="UP001597090"/>
    </source>
</evidence>
<proteinExistence type="predicted"/>
<evidence type="ECO:0000256" key="2">
    <source>
        <dbReference type="SAM" id="SignalP"/>
    </source>
</evidence>
<sequence>MKRLIAIVVACMALSGAALAQAGDEGDGLQRILKQQHALKADLDDGGIDGLTARQGSAIRKAQAEVFALTEGKAALADLSMDQKVQLENALERINAQVKNSKAGHDEQQVCWREQKSGSSVKVTRCGTEAERREAREGARDFLERPKVCGERCG</sequence>
<name>A0ABW2YP80_9GAMM</name>
<dbReference type="EMBL" id="JBHTIH010000004">
    <property type="protein sequence ID" value="MFD0739861.1"/>
    <property type="molecule type" value="Genomic_DNA"/>
</dbReference>
<dbReference type="Proteomes" id="UP001597090">
    <property type="component" value="Unassembled WGS sequence"/>
</dbReference>
<feature type="chain" id="PRO_5046322059" evidence="2">
    <location>
        <begin position="21"/>
        <end position="154"/>
    </location>
</feature>
<evidence type="ECO:0000256" key="1">
    <source>
        <dbReference type="SAM" id="Coils"/>
    </source>
</evidence>
<organism evidence="3 4">
    <name type="scientific">Lysobacter koreensis</name>
    <dbReference type="NCBI Taxonomy" id="266122"/>
    <lineage>
        <taxon>Bacteria</taxon>
        <taxon>Pseudomonadati</taxon>
        <taxon>Pseudomonadota</taxon>
        <taxon>Gammaproteobacteria</taxon>
        <taxon>Lysobacterales</taxon>
        <taxon>Lysobacteraceae</taxon>
        <taxon>Lysobacter</taxon>
    </lineage>
</organism>
<protein>
    <submittedName>
        <fullName evidence="3">Uncharacterized protein</fullName>
    </submittedName>
</protein>
<dbReference type="RefSeq" id="WP_386812888.1">
    <property type="nucleotide sequence ID" value="NZ_JBHTIH010000004.1"/>
</dbReference>
<feature type="coiled-coil region" evidence="1">
    <location>
        <begin position="77"/>
        <end position="104"/>
    </location>
</feature>
<keyword evidence="1" id="KW-0175">Coiled coil</keyword>
<comment type="caution">
    <text evidence="3">The sequence shown here is derived from an EMBL/GenBank/DDBJ whole genome shotgun (WGS) entry which is preliminary data.</text>
</comment>
<evidence type="ECO:0000313" key="3">
    <source>
        <dbReference type="EMBL" id="MFD0739861.1"/>
    </source>
</evidence>